<sequence length="16" mass="1687">MACLEPCHTVQPSSLA</sequence>
<reference evidence="1" key="2">
    <citation type="journal article" date="2015" name="Data Brief">
        <title>Shoot transcriptome of the giant reed, Arundo donax.</title>
        <authorList>
            <person name="Barrero R.A."/>
            <person name="Guerrero F.D."/>
            <person name="Moolhuijzen P."/>
            <person name="Goolsby J.A."/>
            <person name="Tidwell J."/>
            <person name="Bellgard S.E."/>
            <person name="Bellgard M.I."/>
        </authorList>
    </citation>
    <scope>NUCLEOTIDE SEQUENCE</scope>
    <source>
        <tissue evidence="1">Shoot tissue taken approximately 20 cm above the soil surface</tissue>
    </source>
</reference>
<dbReference type="EMBL" id="GBRH01225744">
    <property type="protein sequence ID" value="JAD72151.1"/>
    <property type="molecule type" value="Transcribed_RNA"/>
</dbReference>
<accession>A0A0A9C9C8</accession>
<evidence type="ECO:0000313" key="1">
    <source>
        <dbReference type="EMBL" id="JAD72151.1"/>
    </source>
</evidence>
<name>A0A0A9C9C8_ARUDO</name>
<proteinExistence type="predicted"/>
<protein>
    <submittedName>
        <fullName evidence="1">Uncharacterized protein</fullName>
    </submittedName>
</protein>
<reference evidence="1" key="1">
    <citation type="submission" date="2014-09" db="EMBL/GenBank/DDBJ databases">
        <authorList>
            <person name="Magalhaes I.L.F."/>
            <person name="Oliveira U."/>
            <person name="Santos F.R."/>
            <person name="Vidigal T.H.D.A."/>
            <person name="Brescovit A.D."/>
            <person name="Santos A.J."/>
        </authorList>
    </citation>
    <scope>NUCLEOTIDE SEQUENCE</scope>
    <source>
        <tissue evidence="1">Shoot tissue taken approximately 20 cm above the soil surface</tissue>
    </source>
</reference>
<dbReference type="AlphaFoldDB" id="A0A0A9C9C8"/>
<organism evidence="1">
    <name type="scientific">Arundo donax</name>
    <name type="common">Giant reed</name>
    <name type="synonym">Donax arundinaceus</name>
    <dbReference type="NCBI Taxonomy" id="35708"/>
    <lineage>
        <taxon>Eukaryota</taxon>
        <taxon>Viridiplantae</taxon>
        <taxon>Streptophyta</taxon>
        <taxon>Embryophyta</taxon>
        <taxon>Tracheophyta</taxon>
        <taxon>Spermatophyta</taxon>
        <taxon>Magnoliopsida</taxon>
        <taxon>Liliopsida</taxon>
        <taxon>Poales</taxon>
        <taxon>Poaceae</taxon>
        <taxon>PACMAD clade</taxon>
        <taxon>Arundinoideae</taxon>
        <taxon>Arundineae</taxon>
        <taxon>Arundo</taxon>
    </lineage>
</organism>